<gene>
    <name evidence="1" type="ORF">KUF71_006484</name>
</gene>
<keyword evidence="1" id="KW-0808">Transferase</keyword>
<dbReference type="GO" id="GO:0016301">
    <property type="term" value="F:kinase activity"/>
    <property type="evidence" value="ECO:0007669"/>
    <property type="project" value="UniProtKB-KW"/>
</dbReference>
<dbReference type="EMBL" id="JAHWGI010001426">
    <property type="protein sequence ID" value="KAK3931466.1"/>
    <property type="molecule type" value="Genomic_DNA"/>
</dbReference>
<reference evidence="1" key="1">
    <citation type="submission" date="2021-07" db="EMBL/GenBank/DDBJ databases">
        <authorList>
            <person name="Catto M.A."/>
            <person name="Jacobson A."/>
            <person name="Kennedy G."/>
            <person name="Labadie P."/>
            <person name="Hunt B.G."/>
            <person name="Srinivasan R."/>
        </authorList>
    </citation>
    <scope>NUCLEOTIDE SEQUENCE</scope>
    <source>
        <strain evidence="1">PL_HMW_Pooled</strain>
        <tissue evidence="1">Head</tissue>
    </source>
</reference>
<sequence>MLRLGDLTQEHAAQCAFSTAVSDTDSIAVMNEQNLTRSSSAPGVAIVPVTGIVLNGSSKN</sequence>
<comment type="caution">
    <text evidence="1">The sequence shown here is derived from an EMBL/GenBank/DDBJ whole genome shotgun (WGS) entry which is preliminary data.</text>
</comment>
<dbReference type="AlphaFoldDB" id="A0AAE1I201"/>
<name>A0AAE1I201_9NEOP</name>
<keyword evidence="1" id="KW-0418">Kinase</keyword>
<protein>
    <submittedName>
        <fullName evidence="1">Phosphoglycerate kinase</fullName>
    </submittedName>
</protein>
<keyword evidence="2" id="KW-1185">Reference proteome</keyword>
<evidence type="ECO:0000313" key="1">
    <source>
        <dbReference type="EMBL" id="KAK3931466.1"/>
    </source>
</evidence>
<organism evidence="1 2">
    <name type="scientific">Frankliniella fusca</name>
    <dbReference type="NCBI Taxonomy" id="407009"/>
    <lineage>
        <taxon>Eukaryota</taxon>
        <taxon>Metazoa</taxon>
        <taxon>Ecdysozoa</taxon>
        <taxon>Arthropoda</taxon>
        <taxon>Hexapoda</taxon>
        <taxon>Insecta</taxon>
        <taxon>Pterygota</taxon>
        <taxon>Neoptera</taxon>
        <taxon>Paraneoptera</taxon>
        <taxon>Thysanoptera</taxon>
        <taxon>Terebrantia</taxon>
        <taxon>Thripoidea</taxon>
        <taxon>Thripidae</taxon>
        <taxon>Frankliniella</taxon>
    </lineage>
</organism>
<proteinExistence type="predicted"/>
<reference evidence="1" key="2">
    <citation type="journal article" date="2023" name="BMC Genomics">
        <title>Pest status, molecular evolution, and epigenetic factors derived from the genome assembly of Frankliniella fusca, a thysanopteran phytovirus vector.</title>
        <authorList>
            <person name="Catto M.A."/>
            <person name="Labadie P.E."/>
            <person name="Jacobson A.L."/>
            <person name="Kennedy G.G."/>
            <person name="Srinivasan R."/>
            <person name="Hunt B.G."/>
        </authorList>
    </citation>
    <scope>NUCLEOTIDE SEQUENCE</scope>
    <source>
        <strain evidence="1">PL_HMW_Pooled</strain>
    </source>
</reference>
<evidence type="ECO:0000313" key="2">
    <source>
        <dbReference type="Proteomes" id="UP001219518"/>
    </source>
</evidence>
<dbReference type="Proteomes" id="UP001219518">
    <property type="component" value="Unassembled WGS sequence"/>
</dbReference>
<accession>A0AAE1I201</accession>